<dbReference type="OrthoDB" id="331551at2157"/>
<keyword evidence="1" id="KW-0808">Transferase</keyword>
<dbReference type="Proteomes" id="UP000010846">
    <property type="component" value="Chromosome"/>
</dbReference>
<dbReference type="eggNOG" id="arCOG01400">
    <property type="taxonomic scope" value="Archaea"/>
</dbReference>
<dbReference type="InterPro" id="IPR029063">
    <property type="entry name" value="SAM-dependent_MTases_sf"/>
</dbReference>
<dbReference type="GO" id="GO:0008168">
    <property type="term" value="F:methyltransferase activity"/>
    <property type="evidence" value="ECO:0007669"/>
    <property type="project" value="UniProtKB-KW"/>
</dbReference>
<organism evidence="1 2">
    <name type="scientific">Halovivax ruber (strain DSM 18193 / JCM 13892 / XH-70)</name>
    <dbReference type="NCBI Taxonomy" id="797302"/>
    <lineage>
        <taxon>Archaea</taxon>
        <taxon>Methanobacteriati</taxon>
        <taxon>Methanobacteriota</taxon>
        <taxon>Stenosarchaea group</taxon>
        <taxon>Halobacteria</taxon>
        <taxon>Halobacteriales</taxon>
        <taxon>Natrialbaceae</taxon>
        <taxon>Halovivax</taxon>
    </lineage>
</organism>
<dbReference type="EMBL" id="CP003050">
    <property type="protein sequence ID" value="AGB15611.1"/>
    <property type="molecule type" value="Genomic_DNA"/>
</dbReference>
<reference evidence="1" key="1">
    <citation type="submission" date="2011-09" db="EMBL/GenBank/DDBJ databases">
        <title>Complete sequence of Halovivax ruber XH-70.</title>
        <authorList>
            <consortium name="US DOE Joint Genome Institute"/>
            <person name="Lucas S."/>
            <person name="Han J."/>
            <person name="Lapidus A."/>
            <person name="Cheng J.-F."/>
            <person name="Goodwin L."/>
            <person name="Pitluck S."/>
            <person name="Peters L."/>
            <person name="Mikhailova N."/>
            <person name="Davenport K."/>
            <person name="Detter J.C."/>
            <person name="Han C."/>
            <person name="Tapia R."/>
            <person name="Land M."/>
            <person name="Hauser L."/>
            <person name="Kyrpides N."/>
            <person name="Ivanova N."/>
            <person name="Pagani I."/>
            <person name="Sproer C."/>
            <person name="Anderson I."/>
            <person name="Woyke T."/>
        </authorList>
    </citation>
    <scope>NUCLEOTIDE SEQUENCE</scope>
    <source>
        <strain evidence="1">XH-70</strain>
    </source>
</reference>
<dbReference type="Pfam" id="PF01135">
    <property type="entry name" value="PCMT"/>
    <property type="match status" value="1"/>
</dbReference>
<accession>L0IBI8</accession>
<dbReference type="GeneID" id="14375246"/>
<keyword evidence="2" id="KW-1185">Reference proteome</keyword>
<gene>
    <name evidence="1" type="ordered locus">Halru_0992</name>
</gene>
<keyword evidence="1" id="KW-0489">Methyltransferase</keyword>
<dbReference type="HOGENOM" id="CLU_095289_0_0_2"/>
<evidence type="ECO:0000313" key="1">
    <source>
        <dbReference type="EMBL" id="AGB15611.1"/>
    </source>
</evidence>
<proteinExistence type="predicted"/>
<sequence>MIEGATALARRLYDATLRRRLPRIPGVYNGVVTRRYYLLDLQARLSEPDYKATLVDSLVSAIAPGDTVVEIGGGYGVCTARAAIAVGDEGRVVSYEANAAQVSAIEEALELTGEVRGDRLGTRVDVRQAVVGSDVKIYGSMAGASRIDASDLPTCDVLVMDCEGAERAVVSDMEIDPWAIVVESHPQQGSPTDVLIQTLSDRGYAIETSRVTVTDDGPKDIVSATHEPT</sequence>
<dbReference type="GO" id="GO:0032259">
    <property type="term" value="P:methylation"/>
    <property type="evidence" value="ECO:0007669"/>
    <property type="project" value="UniProtKB-KW"/>
</dbReference>
<dbReference type="AlphaFoldDB" id="L0IBI8"/>
<dbReference type="SUPFAM" id="SSF53335">
    <property type="entry name" value="S-adenosyl-L-methionine-dependent methyltransferases"/>
    <property type="match status" value="1"/>
</dbReference>
<dbReference type="STRING" id="797302.Halru_0992"/>
<dbReference type="RefSeq" id="WP_015300276.1">
    <property type="nucleotide sequence ID" value="NC_019964.1"/>
</dbReference>
<dbReference type="Gene3D" id="3.40.50.150">
    <property type="entry name" value="Vaccinia Virus protein VP39"/>
    <property type="match status" value="1"/>
</dbReference>
<protein>
    <submittedName>
        <fullName evidence="1">Protein-L-isoaspartate(D-aspartate) O-methyltransferase (PCMT)</fullName>
    </submittedName>
</protein>
<name>L0IBI8_HALRX</name>
<evidence type="ECO:0000313" key="2">
    <source>
        <dbReference type="Proteomes" id="UP000010846"/>
    </source>
</evidence>
<dbReference type="KEGG" id="hru:Halru_0992"/>